<dbReference type="Proteomes" id="UP000230821">
    <property type="component" value="Unassembled WGS sequence"/>
</dbReference>
<evidence type="ECO:0000313" key="2">
    <source>
        <dbReference type="EMBL" id="PIE33511.1"/>
    </source>
</evidence>
<sequence length="342" mass="38934">MCRHSKYSKDSRHSKDSFFLVKILITGATGFVGTHLCEYLVQQGHVVHGTFLYQDELERFPETLKSRITLHTCDLTDVEQVRHVTAQTDFEQVYHLAAMSSVHQSWKNGQESVLRVNLFGWLNLLESLHETCPDARILMVSSAEVYGIVPEDRQPVAETFPLRPINPYANSKAAQETFCYQYIHRYNSQIVMVRAFNHTGAGQSSNFVCSDFARQIAAIEQGRQHPVMSVGNLEARRDFSDVRDIVRAYSLALEYCPIGTPVNVASGSAWSIRQALDILLQHSQVVIDVQQDPARLRPSDVSLMLGDYTLLHQYTGWRPEVPFEETLQSVLEYWRTHNTATD</sequence>
<evidence type="ECO:0000313" key="3">
    <source>
        <dbReference type="Proteomes" id="UP000230821"/>
    </source>
</evidence>
<reference evidence="2 3" key="1">
    <citation type="submission" date="2017-10" db="EMBL/GenBank/DDBJ databases">
        <title>Novel microbial diversity and functional potential in the marine mammal oral microbiome.</title>
        <authorList>
            <person name="Dudek N.K."/>
            <person name="Sun C.L."/>
            <person name="Burstein D."/>
            <person name="Kantor R.S."/>
            <person name="Aliaga Goltsman D.S."/>
            <person name="Bik E.M."/>
            <person name="Thomas B.C."/>
            <person name="Banfield J.F."/>
            <person name="Relman D.A."/>
        </authorList>
    </citation>
    <scope>NUCLEOTIDE SEQUENCE [LARGE SCALE GENOMIC DNA]</scope>
    <source>
        <strain evidence="2">DOLJORAL78_47_16</strain>
    </source>
</reference>
<dbReference type="Gene3D" id="3.90.25.10">
    <property type="entry name" value="UDP-galactose 4-epimerase, domain 1"/>
    <property type="match status" value="1"/>
</dbReference>
<proteinExistence type="predicted"/>
<evidence type="ECO:0000259" key="1">
    <source>
        <dbReference type="Pfam" id="PF16363"/>
    </source>
</evidence>
<organism evidence="2 3">
    <name type="scientific">candidate division KSB3 bacterium</name>
    <dbReference type="NCBI Taxonomy" id="2044937"/>
    <lineage>
        <taxon>Bacteria</taxon>
        <taxon>candidate division KSB3</taxon>
    </lineage>
</organism>
<protein>
    <submittedName>
        <fullName evidence="2">GDP-mannose 4,6-dehydratase</fullName>
    </submittedName>
</protein>
<dbReference type="Gene3D" id="3.40.50.720">
    <property type="entry name" value="NAD(P)-binding Rossmann-like Domain"/>
    <property type="match status" value="1"/>
</dbReference>
<dbReference type="InterPro" id="IPR036291">
    <property type="entry name" value="NAD(P)-bd_dom_sf"/>
</dbReference>
<name>A0A2G6KCX2_9BACT</name>
<dbReference type="InterPro" id="IPR016040">
    <property type="entry name" value="NAD(P)-bd_dom"/>
</dbReference>
<dbReference type="Pfam" id="PF16363">
    <property type="entry name" value="GDP_Man_Dehyd"/>
    <property type="match status" value="1"/>
</dbReference>
<dbReference type="EMBL" id="PDSK01000097">
    <property type="protein sequence ID" value="PIE33511.1"/>
    <property type="molecule type" value="Genomic_DNA"/>
</dbReference>
<feature type="domain" description="NAD(P)-binding" evidence="1">
    <location>
        <begin position="24"/>
        <end position="328"/>
    </location>
</feature>
<accession>A0A2G6KCX2</accession>
<dbReference type="CDD" id="cd05260">
    <property type="entry name" value="GDP_MD_SDR_e"/>
    <property type="match status" value="1"/>
</dbReference>
<comment type="caution">
    <text evidence="2">The sequence shown here is derived from an EMBL/GenBank/DDBJ whole genome shotgun (WGS) entry which is preliminary data.</text>
</comment>
<dbReference type="AlphaFoldDB" id="A0A2G6KCX2"/>
<dbReference type="SUPFAM" id="SSF51735">
    <property type="entry name" value="NAD(P)-binding Rossmann-fold domains"/>
    <property type="match status" value="1"/>
</dbReference>
<dbReference type="PANTHER" id="PTHR43000">
    <property type="entry name" value="DTDP-D-GLUCOSE 4,6-DEHYDRATASE-RELATED"/>
    <property type="match status" value="1"/>
</dbReference>
<gene>
    <name evidence="2" type="ORF">CSA56_11335</name>
</gene>